<evidence type="ECO:0000313" key="2">
    <source>
        <dbReference type="Proteomes" id="UP000268658"/>
    </source>
</evidence>
<dbReference type="Pfam" id="PF12682">
    <property type="entry name" value="Flavodoxin_4"/>
    <property type="match status" value="1"/>
</dbReference>
<dbReference type="KEGG" id="avc:NCTC10951_01379"/>
<dbReference type="Gene3D" id="3.40.50.360">
    <property type="match status" value="1"/>
</dbReference>
<dbReference type="OrthoDB" id="9806505at2"/>
<dbReference type="InterPro" id="IPR006311">
    <property type="entry name" value="TAT_signal"/>
</dbReference>
<proteinExistence type="predicted"/>
<reference evidence="1 2" key="1">
    <citation type="submission" date="2018-12" db="EMBL/GenBank/DDBJ databases">
        <authorList>
            <consortium name="Pathogen Informatics"/>
        </authorList>
    </citation>
    <scope>NUCLEOTIDE SEQUENCE [LARGE SCALE GENOMIC DNA]</scope>
    <source>
        <strain evidence="1 2">NCTC10951</strain>
    </source>
</reference>
<dbReference type="GO" id="GO:0010181">
    <property type="term" value="F:FMN binding"/>
    <property type="evidence" value="ECO:0007669"/>
    <property type="project" value="InterPro"/>
</dbReference>
<dbReference type="PROSITE" id="PS50902">
    <property type="entry name" value="FLAVODOXIN_LIKE"/>
    <property type="match status" value="1"/>
</dbReference>
<dbReference type="SUPFAM" id="SSF52218">
    <property type="entry name" value="Flavoproteins"/>
    <property type="match status" value="1"/>
</dbReference>
<accession>A0A448PKL9</accession>
<dbReference type="PROSITE" id="PS51257">
    <property type="entry name" value="PROKAR_LIPOPROTEIN"/>
    <property type="match status" value="1"/>
</dbReference>
<dbReference type="EMBL" id="LR134477">
    <property type="protein sequence ID" value="VEI15860.1"/>
    <property type="molecule type" value="Genomic_DNA"/>
</dbReference>
<sequence>MSQPTARRSFIALSSATALAAIGGCSILGREDEADAPRGQTTQVAIATDSSRTIVVYFSMPETDKTTGLTEEEENSVVVVDGKALGNTQYVAQLIAQETGAQTTRIETVEAYPLDHQRLSDKAQKEQDDKARPQIKKLPDMSGYDTIFLGHPIWGSDIPMPLYTFLEQTDLKGKTVVPFSTHGGSGLAGTPEAIAGAASGATVSDHALSVSRDQMDGAPQAVTSWLSELGL</sequence>
<gene>
    <name evidence="1" type="ORF">NCTC10951_01379</name>
</gene>
<name>A0A448PKL9_ACTVI</name>
<dbReference type="RefSeq" id="WP_126413980.1">
    <property type="nucleotide sequence ID" value="NZ_JASPER010000061.1"/>
</dbReference>
<dbReference type="Proteomes" id="UP000268658">
    <property type="component" value="Chromosome"/>
</dbReference>
<dbReference type="AlphaFoldDB" id="A0A448PKL9"/>
<dbReference type="PANTHER" id="PTHR39201:SF1">
    <property type="entry name" value="FLAVODOXIN-LIKE DOMAIN-CONTAINING PROTEIN"/>
    <property type="match status" value="1"/>
</dbReference>
<dbReference type="InterPro" id="IPR008254">
    <property type="entry name" value="Flavodoxin/NO_synth"/>
</dbReference>
<protein>
    <submittedName>
        <fullName evidence="1">Flavodoxin</fullName>
    </submittedName>
</protein>
<organism evidence="1 2">
    <name type="scientific">Actinomyces viscosus</name>
    <dbReference type="NCBI Taxonomy" id="1656"/>
    <lineage>
        <taxon>Bacteria</taxon>
        <taxon>Bacillati</taxon>
        <taxon>Actinomycetota</taxon>
        <taxon>Actinomycetes</taxon>
        <taxon>Actinomycetales</taxon>
        <taxon>Actinomycetaceae</taxon>
        <taxon>Actinomyces</taxon>
    </lineage>
</organism>
<evidence type="ECO:0000313" key="1">
    <source>
        <dbReference type="EMBL" id="VEI15860.1"/>
    </source>
</evidence>
<dbReference type="InterPro" id="IPR029039">
    <property type="entry name" value="Flavoprotein-like_sf"/>
</dbReference>
<dbReference type="PROSITE" id="PS51318">
    <property type="entry name" value="TAT"/>
    <property type="match status" value="1"/>
</dbReference>
<dbReference type="PANTHER" id="PTHR39201">
    <property type="entry name" value="EXPORTED PROTEIN-RELATED"/>
    <property type="match status" value="1"/>
</dbReference>